<dbReference type="EMBL" id="JAMSHJ010000001">
    <property type="protein sequence ID" value="KAI5443340.1"/>
    <property type="molecule type" value="Genomic_DNA"/>
</dbReference>
<evidence type="ECO:0000313" key="2">
    <source>
        <dbReference type="EMBL" id="KAI5443340.1"/>
    </source>
</evidence>
<dbReference type="Proteomes" id="UP001058974">
    <property type="component" value="Chromosome 1"/>
</dbReference>
<dbReference type="Gramene" id="Psat01G0212300-T1">
    <property type="protein sequence ID" value="KAI5443340.1"/>
    <property type="gene ID" value="KIW84_012123"/>
</dbReference>
<accession>A0A9D5GVR0</accession>
<gene>
    <name evidence="2" type="ORF">KIW84_012123</name>
</gene>
<dbReference type="AlphaFoldDB" id="A0A9D5GVR0"/>
<protein>
    <submittedName>
        <fullName evidence="2">Uncharacterized protein</fullName>
    </submittedName>
</protein>
<reference evidence="2 3" key="1">
    <citation type="journal article" date="2022" name="Nat. Genet.">
        <title>Improved pea reference genome and pan-genome highlight genomic features and evolutionary characteristics.</title>
        <authorList>
            <person name="Yang T."/>
            <person name="Liu R."/>
            <person name="Luo Y."/>
            <person name="Hu S."/>
            <person name="Wang D."/>
            <person name="Wang C."/>
            <person name="Pandey M.K."/>
            <person name="Ge S."/>
            <person name="Xu Q."/>
            <person name="Li N."/>
            <person name="Li G."/>
            <person name="Huang Y."/>
            <person name="Saxena R.K."/>
            <person name="Ji Y."/>
            <person name="Li M."/>
            <person name="Yan X."/>
            <person name="He Y."/>
            <person name="Liu Y."/>
            <person name="Wang X."/>
            <person name="Xiang C."/>
            <person name="Varshney R.K."/>
            <person name="Ding H."/>
            <person name="Gao S."/>
            <person name="Zong X."/>
        </authorList>
    </citation>
    <scope>NUCLEOTIDE SEQUENCE [LARGE SCALE GENOMIC DNA]</scope>
    <source>
        <strain evidence="2 3">cv. Zhongwan 6</strain>
    </source>
</reference>
<keyword evidence="3" id="KW-1185">Reference proteome</keyword>
<proteinExistence type="predicted"/>
<organism evidence="2 3">
    <name type="scientific">Pisum sativum</name>
    <name type="common">Garden pea</name>
    <name type="synonym">Lathyrus oleraceus</name>
    <dbReference type="NCBI Taxonomy" id="3888"/>
    <lineage>
        <taxon>Eukaryota</taxon>
        <taxon>Viridiplantae</taxon>
        <taxon>Streptophyta</taxon>
        <taxon>Embryophyta</taxon>
        <taxon>Tracheophyta</taxon>
        <taxon>Spermatophyta</taxon>
        <taxon>Magnoliopsida</taxon>
        <taxon>eudicotyledons</taxon>
        <taxon>Gunneridae</taxon>
        <taxon>Pentapetalae</taxon>
        <taxon>rosids</taxon>
        <taxon>fabids</taxon>
        <taxon>Fabales</taxon>
        <taxon>Fabaceae</taxon>
        <taxon>Papilionoideae</taxon>
        <taxon>50 kb inversion clade</taxon>
        <taxon>NPAAA clade</taxon>
        <taxon>Hologalegina</taxon>
        <taxon>IRL clade</taxon>
        <taxon>Fabeae</taxon>
        <taxon>Lathyrus</taxon>
    </lineage>
</organism>
<comment type="caution">
    <text evidence="2">The sequence shown here is derived from an EMBL/GenBank/DDBJ whole genome shotgun (WGS) entry which is preliminary data.</text>
</comment>
<sequence>MGQRVVQFTITKIDEDVVVIVLVFDQERLLNPLVVPYHRNTNTTPVKKIDPMVIHVPAPLSFHSTKAIPWNYDLVVYVGDKPMILKEPNLTNIDGASGVTRSGRIFSRELIQNKASKKTVELKKGKEVTPSEASSSEKAMHIEEDREFLKALEVVNVVQTKRKSVGEPKMVISSWKNVKEAIEVACPRSWGIIIELLEKKDQFGMKYQSSFEQIKDQKIHQGEVPRIQ</sequence>
<evidence type="ECO:0000313" key="3">
    <source>
        <dbReference type="Proteomes" id="UP001058974"/>
    </source>
</evidence>
<name>A0A9D5GVR0_PEA</name>
<evidence type="ECO:0000256" key="1">
    <source>
        <dbReference type="SAM" id="MobiDB-lite"/>
    </source>
</evidence>
<feature type="region of interest" description="Disordered" evidence="1">
    <location>
        <begin position="121"/>
        <end position="140"/>
    </location>
</feature>